<dbReference type="SUPFAM" id="SSF56436">
    <property type="entry name" value="C-type lectin-like"/>
    <property type="match status" value="1"/>
</dbReference>
<gene>
    <name evidence="3" type="ordered locus">Tgr7_2353</name>
</gene>
<dbReference type="PROSITE" id="PS50041">
    <property type="entry name" value="C_TYPE_LECTIN_2"/>
    <property type="match status" value="1"/>
</dbReference>
<dbReference type="AlphaFoldDB" id="B8GV86"/>
<evidence type="ECO:0000256" key="1">
    <source>
        <dbReference type="SAM" id="SignalP"/>
    </source>
</evidence>
<evidence type="ECO:0000259" key="2">
    <source>
        <dbReference type="PROSITE" id="PS50041"/>
    </source>
</evidence>
<organism evidence="3 4">
    <name type="scientific">Thioalkalivibrio sulfidiphilus (strain HL-EbGR7)</name>
    <dbReference type="NCBI Taxonomy" id="396588"/>
    <lineage>
        <taxon>Bacteria</taxon>
        <taxon>Pseudomonadati</taxon>
        <taxon>Pseudomonadota</taxon>
        <taxon>Gammaproteobacteria</taxon>
        <taxon>Chromatiales</taxon>
        <taxon>Ectothiorhodospiraceae</taxon>
        <taxon>Thioalkalivibrio</taxon>
    </lineage>
</organism>
<dbReference type="EMBL" id="CP001339">
    <property type="protein sequence ID" value="ACL73432.1"/>
    <property type="molecule type" value="Genomic_DNA"/>
</dbReference>
<dbReference type="Proteomes" id="UP000002383">
    <property type="component" value="Chromosome"/>
</dbReference>
<feature type="signal peptide" evidence="1">
    <location>
        <begin position="1"/>
        <end position="26"/>
    </location>
</feature>
<protein>
    <recommendedName>
        <fullName evidence="2">C-type lectin domain-containing protein</fullName>
    </recommendedName>
</protein>
<dbReference type="Pfam" id="PF07589">
    <property type="entry name" value="PEP-CTERM"/>
    <property type="match status" value="1"/>
</dbReference>
<proteinExistence type="predicted"/>
<dbReference type="RefSeq" id="WP_012638907.1">
    <property type="nucleotide sequence ID" value="NC_011901.1"/>
</dbReference>
<dbReference type="HOGENOM" id="CLU_1325215_0_0_6"/>
<dbReference type="MEROPS" id="I63.001"/>
<keyword evidence="1" id="KW-0732">Signal</keyword>
<keyword evidence="4" id="KW-1185">Reference proteome</keyword>
<dbReference type="Gene3D" id="3.10.100.10">
    <property type="entry name" value="Mannose-Binding Protein A, subunit A"/>
    <property type="match status" value="1"/>
</dbReference>
<evidence type="ECO:0000313" key="3">
    <source>
        <dbReference type="EMBL" id="ACL73432.1"/>
    </source>
</evidence>
<dbReference type="InterPro" id="IPR016186">
    <property type="entry name" value="C-type_lectin-like/link_sf"/>
</dbReference>
<name>B8GV86_THISH</name>
<dbReference type="InterPro" id="IPR001304">
    <property type="entry name" value="C-type_lectin-like"/>
</dbReference>
<dbReference type="eggNOG" id="ENOG502ZJMH">
    <property type="taxonomic scope" value="Bacteria"/>
</dbReference>
<reference evidence="3 4" key="1">
    <citation type="journal article" date="2011" name="Stand. Genomic Sci.">
        <title>Complete genome sequence of 'Thioalkalivibrio sulfidophilus' HL-EbGr7.</title>
        <authorList>
            <person name="Muyzer G."/>
            <person name="Sorokin D.Y."/>
            <person name="Mavromatis K."/>
            <person name="Lapidus A."/>
            <person name="Clum A."/>
            <person name="Ivanova N."/>
            <person name="Pati A."/>
            <person name="d'Haeseleer P."/>
            <person name="Woyke T."/>
            <person name="Kyrpides N.C."/>
        </authorList>
    </citation>
    <scope>NUCLEOTIDE SEQUENCE [LARGE SCALE GENOMIC DNA]</scope>
    <source>
        <strain evidence="3 4">HL-EbGR7</strain>
    </source>
</reference>
<feature type="chain" id="PRO_5002873340" description="C-type lectin domain-containing protein" evidence="1">
    <location>
        <begin position="27"/>
        <end position="206"/>
    </location>
</feature>
<dbReference type="KEGG" id="tgr:Tgr7_2353"/>
<evidence type="ECO:0000313" key="4">
    <source>
        <dbReference type="Proteomes" id="UP000002383"/>
    </source>
</evidence>
<accession>B8GV86</accession>
<dbReference type="NCBIfam" id="TIGR02595">
    <property type="entry name" value="PEP_CTERM"/>
    <property type="match status" value="1"/>
</dbReference>
<sequence length="206" mass="23088" precursor="true">MKPLAVLRDLLFASILIGAMSGTAHAFEIWDEHPSGELHQYMVVYFQGTWSEANEAVSLIDGGWHLATITSAAEQSFIENSLFSPEGDKYSRLGKYWLGAWQDADAANAYEGWNWVTGEAWDYTNWDSNFDSDGLSEEQRWLSMHEAMVWMWDDAHEDMGNVARVTGYIAERSGASVGVPEPASIMLMGLGLVLLAAFRRRVWNQG</sequence>
<dbReference type="STRING" id="396588.Tgr7_2353"/>
<feature type="domain" description="C-type lectin" evidence="2">
    <location>
        <begin position="41"/>
        <end position="154"/>
    </location>
</feature>
<dbReference type="InterPro" id="IPR016187">
    <property type="entry name" value="CTDL_fold"/>
</dbReference>
<dbReference type="InterPro" id="IPR013424">
    <property type="entry name" value="Ice-binding_C"/>
</dbReference>